<keyword evidence="3" id="KW-1185">Reference proteome</keyword>
<name>A0A812MRR4_9DINO</name>
<accession>A0A812MRR4</accession>
<comment type="caution">
    <text evidence="2">The sequence shown here is derived from an EMBL/GenBank/DDBJ whole genome shotgun (WGS) entry which is preliminary data.</text>
</comment>
<sequence>MNGPGLAGPTVELVPMCGNGVSPTLVAVRVRTRNHMGISSRTLLCCNYGMDYDFGEQQQTDEEFEAAKRFKGRLDQLFQNQREGAKKEDDKRPDEAEPTKEPGSEPGPSPRQGLAMISLTSLDTCEFGILKGENGVKLVLKALEDVKTNKKVTPNTVLLFVGNGKIKKPEDGESGQMQYMFPKTDKCMVHFATKVTAKKDKPGEFQADLEKAETLSGLIARKKIKEVMNLASFPPGASPTSLCKKDTVFDPVDENARLVVTLD</sequence>
<proteinExistence type="predicted"/>
<evidence type="ECO:0000313" key="2">
    <source>
        <dbReference type="EMBL" id="CAE7272522.1"/>
    </source>
</evidence>
<evidence type="ECO:0000313" key="3">
    <source>
        <dbReference type="Proteomes" id="UP000604046"/>
    </source>
</evidence>
<dbReference type="Proteomes" id="UP000604046">
    <property type="component" value="Unassembled WGS sequence"/>
</dbReference>
<dbReference type="AlphaFoldDB" id="A0A812MRR4"/>
<gene>
    <name evidence="2" type="ORF">SNAT2548_LOCUS14460</name>
</gene>
<evidence type="ECO:0000256" key="1">
    <source>
        <dbReference type="SAM" id="MobiDB-lite"/>
    </source>
</evidence>
<organism evidence="2 3">
    <name type="scientific">Symbiodinium natans</name>
    <dbReference type="NCBI Taxonomy" id="878477"/>
    <lineage>
        <taxon>Eukaryota</taxon>
        <taxon>Sar</taxon>
        <taxon>Alveolata</taxon>
        <taxon>Dinophyceae</taxon>
        <taxon>Suessiales</taxon>
        <taxon>Symbiodiniaceae</taxon>
        <taxon>Symbiodinium</taxon>
    </lineage>
</organism>
<feature type="compositionally biased region" description="Basic and acidic residues" evidence="1">
    <location>
        <begin position="83"/>
        <end position="103"/>
    </location>
</feature>
<reference evidence="2" key="1">
    <citation type="submission" date="2021-02" db="EMBL/GenBank/DDBJ databases">
        <authorList>
            <person name="Dougan E. K."/>
            <person name="Rhodes N."/>
            <person name="Thang M."/>
            <person name="Chan C."/>
        </authorList>
    </citation>
    <scope>NUCLEOTIDE SEQUENCE</scope>
</reference>
<feature type="region of interest" description="Disordered" evidence="1">
    <location>
        <begin position="78"/>
        <end position="113"/>
    </location>
</feature>
<protein>
    <submittedName>
        <fullName evidence="2">Uncharacterized protein</fullName>
    </submittedName>
</protein>
<dbReference type="EMBL" id="CAJNDS010001680">
    <property type="protein sequence ID" value="CAE7272522.1"/>
    <property type="molecule type" value="Genomic_DNA"/>
</dbReference>